<dbReference type="PATRIC" id="fig|465820.4.peg.2748"/>
<comment type="subcellular location">
    <subcellularLocation>
        <location evidence="3">Secreted</location>
    </subcellularLocation>
    <subcellularLocation>
        <location evidence="3">Bacterial flagellum</location>
    </subcellularLocation>
</comment>
<dbReference type="InterPro" id="IPR001029">
    <property type="entry name" value="Flagellin_N"/>
</dbReference>
<organism evidence="6 7">
    <name type="scientific">Curtobacterium oceanosedimentum</name>
    <dbReference type="NCBI Taxonomy" id="465820"/>
    <lineage>
        <taxon>Bacteria</taxon>
        <taxon>Bacillati</taxon>
        <taxon>Actinomycetota</taxon>
        <taxon>Actinomycetes</taxon>
        <taxon>Micrococcales</taxon>
        <taxon>Microbacteriaceae</taxon>
        <taxon>Curtobacterium</taxon>
    </lineage>
</organism>
<dbReference type="PANTHER" id="PTHR42792:SF1">
    <property type="entry name" value="FLAGELLAR HOOK-ASSOCIATED PROTEIN 3"/>
    <property type="match status" value="1"/>
</dbReference>
<feature type="domain" description="Flagellin C-terminal" evidence="5">
    <location>
        <begin position="210"/>
        <end position="292"/>
    </location>
</feature>
<protein>
    <recommendedName>
        <fullName evidence="3">Flagellin</fullName>
    </recommendedName>
</protein>
<dbReference type="InterPro" id="IPR046358">
    <property type="entry name" value="Flagellin_C"/>
</dbReference>
<comment type="similarity">
    <text evidence="1 3">Belongs to the bacterial flagellin family.</text>
</comment>
<keyword evidence="3" id="KW-0964">Secreted</keyword>
<dbReference type="Pfam" id="PF00669">
    <property type="entry name" value="Flagellin_N"/>
    <property type="match status" value="1"/>
</dbReference>
<dbReference type="GO" id="GO:0005198">
    <property type="term" value="F:structural molecule activity"/>
    <property type="evidence" value="ECO:0007669"/>
    <property type="project" value="UniProtKB-UniRule"/>
</dbReference>
<evidence type="ECO:0000256" key="2">
    <source>
        <dbReference type="ARBA" id="ARBA00023143"/>
    </source>
</evidence>
<evidence type="ECO:0000313" key="7">
    <source>
        <dbReference type="Proteomes" id="UP000072763"/>
    </source>
</evidence>
<dbReference type="STRING" id="465820.NS263_06025"/>
<name>A0A147DNI6_9MICO</name>
<comment type="caution">
    <text evidence="6">The sequence shown here is derived from an EMBL/GenBank/DDBJ whole genome shotgun (WGS) entry which is preliminary data.</text>
</comment>
<dbReference type="EMBL" id="LDRC01000065">
    <property type="protein sequence ID" value="KTR50971.1"/>
    <property type="molecule type" value="Genomic_DNA"/>
</dbReference>
<evidence type="ECO:0000259" key="4">
    <source>
        <dbReference type="Pfam" id="PF00669"/>
    </source>
</evidence>
<accession>A0A147DNI6</accession>
<evidence type="ECO:0000313" key="6">
    <source>
        <dbReference type="EMBL" id="KTR50971.1"/>
    </source>
</evidence>
<comment type="function">
    <text evidence="3">Flagellin is the subunit protein which polymerizes to form the filaments of bacterial flagella.</text>
</comment>
<dbReference type="GO" id="GO:0005576">
    <property type="term" value="C:extracellular region"/>
    <property type="evidence" value="ECO:0007669"/>
    <property type="project" value="UniProtKB-SubCell"/>
</dbReference>
<reference evidence="6 7" key="1">
    <citation type="journal article" date="2016" name="Front. Microbiol.">
        <title>Genomic Resource of Rice Seed Associated Bacteria.</title>
        <authorList>
            <person name="Midha S."/>
            <person name="Bansal K."/>
            <person name="Sharma S."/>
            <person name="Kumar N."/>
            <person name="Patil P.P."/>
            <person name="Chaudhry V."/>
            <person name="Patil P.B."/>
        </authorList>
    </citation>
    <scope>NUCLEOTIDE SEQUENCE [LARGE SCALE GENOMIC DNA]</scope>
    <source>
        <strain evidence="6 7">NS359</strain>
    </source>
</reference>
<dbReference type="Gene3D" id="1.20.1330.10">
    <property type="entry name" value="f41 fragment of flagellin, N-terminal domain"/>
    <property type="match status" value="1"/>
</dbReference>
<proteinExistence type="inferred from homology"/>
<dbReference type="RefSeq" id="WP_058750303.1">
    <property type="nucleotide sequence ID" value="NZ_LDRC01000065.1"/>
</dbReference>
<keyword evidence="2 3" id="KW-0975">Bacterial flagellum</keyword>
<dbReference type="PANTHER" id="PTHR42792">
    <property type="entry name" value="FLAGELLIN"/>
    <property type="match status" value="1"/>
</dbReference>
<dbReference type="Pfam" id="PF00700">
    <property type="entry name" value="Flagellin_C"/>
    <property type="match status" value="1"/>
</dbReference>
<dbReference type="GO" id="GO:0009288">
    <property type="term" value="C:bacterial-type flagellum"/>
    <property type="evidence" value="ECO:0007669"/>
    <property type="project" value="UniProtKB-SubCell"/>
</dbReference>
<feature type="domain" description="Flagellin N-terminal" evidence="4">
    <location>
        <begin position="5"/>
        <end position="143"/>
    </location>
</feature>
<dbReference type="OrthoDB" id="9758307at2"/>
<dbReference type="InterPro" id="IPR001492">
    <property type="entry name" value="Flagellin"/>
</dbReference>
<evidence type="ECO:0000259" key="5">
    <source>
        <dbReference type="Pfam" id="PF00700"/>
    </source>
</evidence>
<dbReference type="AlphaFoldDB" id="A0A147DNI6"/>
<sequence>MITRVTTQMSIASATERLQANAARVADATQRATTLQAIAKPSDDPVGTRSSMQVRKEQAAAAQYTRNADDAVGWLATTDSALSGAHSVLTTVRDLTVQAANSGVMDDTARDAFITQFRALKADLESAANTTYGTRSVFAGSSTSPDAYTSGSGFVASTTAVSRRVGDAQTVRVDTPGAAAFGSGSSSVFSVIDGIVADLQNGVDVNPKLNDVDTALGTLRAAQADVGVRHAAALSAQDALKTSSVALETRRAGIEDLDLAGAVLDLQVQQTTYQAALAVTAKVLQPTLMDYLR</sequence>
<dbReference type="SUPFAM" id="SSF64518">
    <property type="entry name" value="Phase 1 flagellin"/>
    <property type="match status" value="1"/>
</dbReference>
<evidence type="ECO:0000256" key="3">
    <source>
        <dbReference type="RuleBase" id="RU362073"/>
    </source>
</evidence>
<dbReference type="Proteomes" id="UP000072763">
    <property type="component" value="Unassembled WGS sequence"/>
</dbReference>
<evidence type="ECO:0000256" key="1">
    <source>
        <dbReference type="ARBA" id="ARBA00005709"/>
    </source>
</evidence>
<gene>
    <name evidence="6" type="ORF">NS359_12475</name>
</gene>